<organism evidence="2 3">
    <name type="scientific">Amorphus orientalis</name>
    <dbReference type="NCBI Taxonomy" id="649198"/>
    <lineage>
        <taxon>Bacteria</taxon>
        <taxon>Pseudomonadati</taxon>
        <taxon>Pseudomonadota</taxon>
        <taxon>Alphaproteobacteria</taxon>
        <taxon>Hyphomicrobiales</taxon>
        <taxon>Amorphaceae</taxon>
        <taxon>Amorphus</taxon>
    </lineage>
</organism>
<evidence type="ECO:0000313" key="2">
    <source>
        <dbReference type="EMBL" id="MDQ0316477.1"/>
    </source>
</evidence>
<comment type="caution">
    <text evidence="2">The sequence shown here is derived from an EMBL/GenBank/DDBJ whole genome shotgun (WGS) entry which is preliminary data.</text>
</comment>
<dbReference type="InterPro" id="IPR036390">
    <property type="entry name" value="WH_DNA-bd_sf"/>
</dbReference>
<protein>
    <submittedName>
        <fullName evidence="2">MarR family transcription regulator</fullName>
    </submittedName>
</protein>
<dbReference type="Gene3D" id="1.10.10.10">
    <property type="entry name" value="Winged helix-like DNA-binding domain superfamily/Winged helix DNA-binding domain"/>
    <property type="match status" value="1"/>
</dbReference>
<dbReference type="SUPFAM" id="SSF46785">
    <property type="entry name" value="Winged helix' DNA-binding domain"/>
    <property type="match status" value="1"/>
</dbReference>
<dbReference type="Pfam" id="PF13463">
    <property type="entry name" value="HTH_27"/>
    <property type="match status" value="1"/>
</dbReference>
<evidence type="ECO:0000259" key="1">
    <source>
        <dbReference type="Pfam" id="PF13463"/>
    </source>
</evidence>
<dbReference type="Proteomes" id="UP001229244">
    <property type="component" value="Unassembled WGS sequence"/>
</dbReference>
<gene>
    <name evidence="2" type="ORF">J2S73_002953</name>
</gene>
<reference evidence="2" key="1">
    <citation type="submission" date="2023-07" db="EMBL/GenBank/DDBJ databases">
        <title>Genomic Encyclopedia of Type Strains, Phase IV (KMG-IV): sequencing the most valuable type-strain genomes for metagenomic binning, comparative biology and taxonomic classification.</title>
        <authorList>
            <person name="Goeker M."/>
        </authorList>
    </citation>
    <scope>NUCLEOTIDE SEQUENCE</scope>
    <source>
        <strain evidence="2">DSM 21202</strain>
    </source>
</reference>
<dbReference type="InterPro" id="IPR000835">
    <property type="entry name" value="HTH_MarR-typ"/>
</dbReference>
<dbReference type="EMBL" id="JAUSUL010000003">
    <property type="protein sequence ID" value="MDQ0316477.1"/>
    <property type="molecule type" value="Genomic_DNA"/>
</dbReference>
<keyword evidence="3" id="KW-1185">Reference proteome</keyword>
<dbReference type="AlphaFoldDB" id="A0AAE3VQV9"/>
<accession>A0AAE3VQV9</accession>
<evidence type="ECO:0000313" key="3">
    <source>
        <dbReference type="Proteomes" id="UP001229244"/>
    </source>
</evidence>
<dbReference type="GO" id="GO:0003700">
    <property type="term" value="F:DNA-binding transcription factor activity"/>
    <property type="evidence" value="ECO:0007669"/>
    <property type="project" value="InterPro"/>
</dbReference>
<proteinExistence type="predicted"/>
<dbReference type="RefSeq" id="WP_306886362.1">
    <property type="nucleotide sequence ID" value="NZ_JAUSUL010000003.1"/>
</dbReference>
<sequence length="192" mass="21351">MARKKAGSPEEQPADEVFDRRWHLSATTSEVDTTELEFAVMRTFESFGRWQSECLASVIDLAASGPENALLHVIRMNDRPKSMKELARLMNRDDVPNIQYSLRKLSAAGLIEKEGSPRSGVTYSVTALGHEVTDAYAAVRRALLISAIDNVPDFRRRLAEATQTLNLLAGIYEEISRVAATHRRPAAKPAKE</sequence>
<name>A0AAE3VQV9_9HYPH</name>
<feature type="domain" description="HTH marR-type" evidence="1">
    <location>
        <begin position="65"/>
        <end position="129"/>
    </location>
</feature>
<dbReference type="InterPro" id="IPR036388">
    <property type="entry name" value="WH-like_DNA-bd_sf"/>
</dbReference>